<evidence type="ECO:0000256" key="6">
    <source>
        <dbReference type="ARBA" id="ARBA00023237"/>
    </source>
</evidence>
<gene>
    <name evidence="9" type="ORF">GCM10007390_47840</name>
</gene>
<dbReference type="Gene3D" id="2.60.40.1120">
    <property type="entry name" value="Carboxypeptidase-like, regulatory domain"/>
    <property type="match status" value="1"/>
</dbReference>
<accession>A0A8J3DFH3</accession>
<sequence length="1157" mass="126687">MLLLGLFGSIALAHDSHAQEVLNRTITLNQKNLELKAALRQIEREAKVKFVYSTRIQSGQRISLNVTNRKLSAVLDELLSPVGIDYEVIENRILLTKRRPNRSSQAAPESIQNQAEINADRTVSGLVIDELGVPIPGVNVAVKGTTRGTTTAADGRYSLVVPENSTLIFSFVGLQSREVPLSNQSIIDVTLLPDPNQLQEVQVVAYGEQRKRDVTGSIASVKAAEISMNTAASPEVALQGRAAGVQITQAGGSPGGAVRINVRGVASISSDSQPLIVIDGQPVNSSAFGTGGVAMNPLAEINPEDIASMEVLKDASATILYGSRAANGVILITTKRGKGKPKLDLSYQQGVSSPTNRVDFVDNGADYFNILKRAAANNPAAGLPPQSTNLVNLLPTGILKGTLAPALDNQLVDSTTLYNTSTDWLDQTLRNGRYTQASLSVSGGTKKLSVFASGAYRNEGGIVIGQDFRRLSGRLNIDYKPIKMLQIGGNLSLNGLNNSTVPLGDTYRAGLTNALPAYPVQLPDGTYFNGISNGTNNRTAIGTNPVFFRNNYSNDTKTLRAINTFHTQLTPIAGLVLRSEYGFDYQQSRNASVFNQTLYPAGIDGAERDGNGKAENRNVINRNSNWNNTINYTRELSKDHRISVLLGNSVQSRIGDNETYITENVPDGATVGLDTARTVVFNDELSFRFVSFFGRVNYTFKDRYLIEASLRTDGSSRFGPENRWATFPAASVGWIASEEDFLKGSSFVNFLKLRASYGLTGNAEIGNFVWQKTFTFVGYNAAIYGGLQGGQFTNPGNSGLTWESTAQFDIGADFRLFKDRISGTFDFYNKVSDGLLLDYNIGNFYGTINRSMTINLGSVRNRGLELSLTSRNIMRNDFRWTTDFNISGNRNEVLSTYDAPFLRYPAQIIDGTNIATPGYPLGNYYMARFAGFDPATGNELFYERDNEVNSNTGQTVETGQKLDGTAGNNVGNGNQFILENRTPYPTMFGGLNNTFDYKGFDLSILFYFQTGNWIYDQAERAQSYPNEGQVLRANVVDVGNLVDQLDGSDGLRRLQYRSNARNIESTRFLQKGNFVRLKNLQLGYRFPSEFTEKLRLRQLRVYLTGQNLLTFTKFRGWDPEVFRSGGAGSASSNLSPGITNNDLPQVRTFLFGLNVGL</sequence>
<organism evidence="9 10">
    <name type="scientific">Persicitalea jodogahamensis</name>
    <dbReference type="NCBI Taxonomy" id="402147"/>
    <lineage>
        <taxon>Bacteria</taxon>
        <taxon>Pseudomonadati</taxon>
        <taxon>Bacteroidota</taxon>
        <taxon>Cytophagia</taxon>
        <taxon>Cytophagales</taxon>
        <taxon>Spirosomataceae</taxon>
        <taxon>Persicitalea</taxon>
    </lineage>
</organism>
<dbReference type="EMBL" id="BMXF01000007">
    <property type="protein sequence ID" value="GHB86635.1"/>
    <property type="molecule type" value="Genomic_DNA"/>
</dbReference>
<dbReference type="Pfam" id="PF13715">
    <property type="entry name" value="CarbopepD_reg_2"/>
    <property type="match status" value="1"/>
</dbReference>
<dbReference type="InterPro" id="IPR023996">
    <property type="entry name" value="TonB-dep_OMP_SusC/RagA"/>
</dbReference>
<dbReference type="InterPro" id="IPR008969">
    <property type="entry name" value="CarboxyPept-like_regulatory"/>
</dbReference>
<evidence type="ECO:0000256" key="1">
    <source>
        <dbReference type="ARBA" id="ARBA00004571"/>
    </source>
</evidence>
<dbReference type="SUPFAM" id="SSF49464">
    <property type="entry name" value="Carboxypeptidase regulatory domain-like"/>
    <property type="match status" value="1"/>
</dbReference>
<keyword evidence="10" id="KW-1185">Reference proteome</keyword>
<dbReference type="Proteomes" id="UP000598271">
    <property type="component" value="Unassembled WGS sequence"/>
</dbReference>
<dbReference type="AlphaFoldDB" id="A0A8J3DFH3"/>
<evidence type="ECO:0000256" key="3">
    <source>
        <dbReference type="ARBA" id="ARBA00022452"/>
    </source>
</evidence>
<keyword evidence="5 7" id="KW-0472">Membrane</keyword>
<dbReference type="SUPFAM" id="SSF56935">
    <property type="entry name" value="Porins"/>
    <property type="match status" value="1"/>
</dbReference>
<evidence type="ECO:0000256" key="5">
    <source>
        <dbReference type="ARBA" id="ARBA00023136"/>
    </source>
</evidence>
<dbReference type="NCBIfam" id="TIGR04057">
    <property type="entry name" value="SusC_RagA_signa"/>
    <property type="match status" value="1"/>
</dbReference>
<dbReference type="InterPro" id="IPR023997">
    <property type="entry name" value="TonB-dep_OMP_SusC/RagA_CS"/>
</dbReference>
<dbReference type="InterPro" id="IPR039426">
    <property type="entry name" value="TonB-dep_rcpt-like"/>
</dbReference>
<evidence type="ECO:0000256" key="7">
    <source>
        <dbReference type="PROSITE-ProRule" id="PRU01360"/>
    </source>
</evidence>
<comment type="subcellular location">
    <subcellularLocation>
        <location evidence="1 7">Cell outer membrane</location>
        <topology evidence="1 7">Multi-pass membrane protein</topology>
    </subcellularLocation>
</comment>
<dbReference type="NCBIfam" id="TIGR04056">
    <property type="entry name" value="OMP_RagA_SusC"/>
    <property type="match status" value="1"/>
</dbReference>
<keyword evidence="4 7" id="KW-0812">Transmembrane</keyword>
<evidence type="ECO:0000259" key="8">
    <source>
        <dbReference type="SMART" id="SM00965"/>
    </source>
</evidence>
<dbReference type="GO" id="GO:0009279">
    <property type="term" value="C:cell outer membrane"/>
    <property type="evidence" value="ECO:0007669"/>
    <property type="project" value="UniProtKB-SubCell"/>
</dbReference>
<keyword evidence="6 7" id="KW-0998">Cell outer membrane</keyword>
<dbReference type="Gene3D" id="3.55.50.30">
    <property type="match status" value="1"/>
</dbReference>
<reference evidence="9 10" key="1">
    <citation type="journal article" date="2014" name="Int. J. Syst. Evol. Microbiol.">
        <title>Complete genome sequence of Corynebacterium casei LMG S-19264T (=DSM 44701T), isolated from a smear-ripened cheese.</title>
        <authorList>
            <consortium name="US DOE Joint Genome Institute (JGI-PGF)"/>
            <person name="Walter F."/>
            <person name="Albersmeier A."/>
            <person name="Kalinowski J."/>
            <person name="Ruckert C."/>
        </authorList>
    </citation>
    <scope>NUCLEOTIDE SEQUENCE [LARGE SCALE GENOMIC DNA]</scope>
    <source>
        <strain evidence="9 10">KCTC 12866</strain>
    </source>
</reference>
<evidence type="ECO:0000313" key="9">
    <source>
        <dbReference type="EMBL" id="GHB86635.1"/>
    </source>
</evidence>
<dbReference type="InterPro" id="IPR011662">
    <property type="entry name" value="Secretin/TonB_short_N"/>
</dbReference>
<dbReference type="InterPro" id="IPR036942">
    <property type="entry name" value="Beta-barrel_TonB_sf"/>
</dbReference>
<dbReference type="SMART" id="SM00965">
    <property type="entry name" value="STN"/>
    <property type="match status" value="1"/>
</dbReference>
<dbReference type="InterPro" id="IPR012910">
    <property type="entry name" value="Plug_dom"/>
</dbReference>
<name>A0A8J3DFH3_9BACT</name>
<evidence type="ECO:0000256" key="2">
    <source>
        <dbReference type="ARBA" id="ARBA00022448"/>
    </source>
</evidence>
<dbReference type="Gene3D" id="2.170.130.10">
    <property type="entry name" value="TonB-dependent receptor, plug domain"/>
    <property type="match status" value="1"/>
</dbReference>
<protein>
    <submittedName>
        <fullName evidence="9">SusC/RagA family TonB-linked outer membrane protein</fullName>
    </submittedName>
</protein>
<keyword evidence="2 7" id="KW-0813">Transport</keyword>
<evidence type="ECO:0000256" key="4">
    <source>
        <dbReference type="ARBA" id="ARBA00022692"/>
    </source>
</evidence>
<evidence type="ECO:0000313" key="10">
    <source>
        <dbReference type="Proteomes" id="UP000598271"/>
    </source>
</evidence>
<dbReference type="InterPro" id="IPR037066">
    <property type="entry name" value="Plug_dom_sf"/>
</dbReference>
<dbReference type="Pfam" id="PF07715">
    <property type="entry name" value="Plug"/>
    <property type="match status" value="1"/>
</dbReference>
<keyword evidence="3 7" id="KW-1134">Transmembrane beta strand</keyword>
<dbReference type="Gene3D" id="2.40.170.20">
    <property type="entry name" value="TonB-dependent receptor, beta-barrel domain"/>
    <property type="match status" value="1"/>
</dbReference>
<comment type="similarity">
    <text evidence="7">Belongs to the TonB-dependent receptor family.</text>
</comment>
<dbReference type="PROSITE" id="PS52016">
    <property type="entry name" value="TONB_DEPENDENT_REC_3"/>
    <property type="match status" value="1"/>
</dbReference>
<feature type="domain" description="Secretin/TonB short N-terminal" evidence="8">
    <location>
        <begin position="48"/>
        <end position="98"/>
    </location>
</feature>
<comment type="caution">
    <text evidence="9">The sequence shown here is derived from an EMBL/GenBank/DDBJ whole genome shotgun (WGS) entry which is preliminary data.</text>
</comment>
<proteinExistence type="inferred from homology"/>